<dbReference type="InterPro" id="IPR038765">
    <property type="entry name" value="Papain-like_cys_pep_sf"/>
</dbReference>
<comment type="caution">
    <text evidence="6">The sequence shown here is derived from an EMBL/GenBank/DDBJ whole genome shotgun (WGS) entry which is preliminary data.</text>
</comment>
<dbReference type="PROSITE" id="PS50203">
    <property type="entry name" value="CALPAIN_CAT"/>
    <property type="match status" value="1"/>
</dbReference>
<evidence type="ECO:0000256" key="4">
    <source>
        <dbReference type="SAM" id="MobiDB-lite"/>
    </source>
</evidence>
<dbReference type="Proteomes" id="UP000440578">
    <property type="component" value="Unassembled WGS sequence"/>
</dbReference>
<dbReference type="OrthoDB" id="424753at2759"/>
<dbReference type="GO" id="GO:0006508">
    <property type="term" value="P:proteolysis"/>
    <property type="evidence" value="ECO:0007669"/>
    <property type="project" value="InterPro"/>
</dbReference>
<keyword evidence="7" id="KW-1185">Reference proteome</keyword>
<dbReference type="InterPro" id="IPR011992">
    <property type="entry name" value="EF-hand-dom_pair"/>
</dbReference>
<accession>A0A6A4WX49</accession>
<proteinExistence type="inferred from homology"/>
<feature type="domain" description="Calpain catalytic" evidence="5">
    <location>
        <begin position="55"/>
        <end position="356"/>
    </location>
</feature>
<organism evidence="6 7">
    <name type="scientific">Amphibalanus amphitrite</name>
    <name type="common">Striped barnacle</name>
    <name type="synonym">Balanus amphitrite</name>
    <dbReference type="NCBI Taxonomy" id="1232801"/>
    <lineage>
        <taxon>Eukaryota</taxon>
        <taxon>Metazoa</taxon>
        <taxon>Ecdysozoa</taxon>
        <taxon>Arthropoda</taxon>
        <taxon>Crustacea</taxon>
        <taxon>Multicrustacea</taxon>
        <taxon>Cirripedia</taxon>
        <taxon>Thoracica</taxon>
        <taxon>Thoracicalcarea</taxon>
        <taxon>Balanomorpha</taxon>
        <taxon>Balanoidea</taxon>
        <taxon>Balanidae</taxon>
        <taxon>Amphibalaninae</taxon>
        <taxon>Amphibalanus</taxon>
    </lineage>
</organism>
<dbReference type="SUPFAM" id="SSF54001">
    <property type="entry name" value="Cysteine proteinases"/>
    <property type="match status" value="1"/>
</dbReference>
<evidence type="ECO:0000259" key="5">
    <source>
        <dbReference type="PROSITE" id="PS50203"/>
    </source>
</evidence>
<dbReference type="SUPFAM" id="SSF49758">
    <property type="entry name" value="Calpain large subunit, middle domain (domain III)"/>
    <property type="match status" value="1"/>
</dbReference>
<dbReference type="Gene3D" id="3.90.70.10">
    <property type="entry name" value="Cysteine proteinases"/>
    <property type="match status" value="1"/>
</dbReference>
<evidence type="ECO:0000256" key="3">
    <source>
        <dbReference type="PROSITE-ProRule" id="PRU00239"/>
    </source>
</evidence>
<evidence type="ECO:0000256" key="2">
    <source>
        <dbReference type="PIRSR" id="PIRSR622684-1"/>
    </source>
</evidence>
<dbReference type="Pfam" id="PF01067">
    <property type="entry name" value="Calpain_III"/>
    <property type="match status" value="1"/>
</dbReference>
<dbReference type="SMART" id="SM00720">
    <property type="entry name" value="calpain_III"/>
    <property type="match status" value="1"/>
</dbReference>
<dbReference type="InterPro" id="IPR022683">
    <property type="entry name" value="Calpain_III"/>
</dbReference>
<evidence type="ECO:0000313" key="6">
    <source>
        <dbReference type="EMBL" id="KAF0308250.1"/>
    </source>
</evidence>
<dbReference type="CDD" id="cd00044">
    <property type="entry name" value="CysPc"/>
    <property type="match status" value="1"/>
</dbReference>
<protein>
    <submittedName>
        <fullName evidence="6">Calpain-11</fullName>
    </submittedName>
</protein>
<name>A0A6A4WX49_AMPAM</name>
<dbReference type="GO" id="GO:0005737">
    <property type="term" value="C:cytoplasm"/>
    <property type="evidence" value="ECO:0007669"/>
    <property type="project" value="TreeGrafter"/>
</dbReference>
<dbReference type="GO" id="GO:0004198">
    <property type="term" value="F:calcium-dependent cysteine-type endopeptidase activity"/>
    <property type="evidence" value="ECO:0007669"/>
    <property type="project" value="InterPro"/>
</dbReference>
<feature type="active site" evidence="2">
    <location>
        <position position="273"/>
    </location>
</feature>
<dbReference type="InterPro" id="IPR036213">
    <property type="entry name" value="Calpain_III_sf"/>
</dbReference>
<sequence>MRTNGVNGGPHRPEDKRSTISRYWTIDRSVSKQGSTGKGGTYQHIRRSCRERGLLFEDPDFPAGSQALGRARAPSGVVWLRPHEIVDRPRFISDSSGRFDVERGELGDIWLLQAVSTLTLTPRFLDRVVPPDQSFEQDYCGLFRFRFWHFGEWVEVLVDDRLPTLRGRLLYAHSSDPSEFWSALLEKAYAKLYGSYECLHQNSTTLALQDLTGGIVQSFSLQQQETFVIYQVLNSAVPRSSLIVASIHMVSACTYERDTKRNLRLRNGLVTQHAYSVTGLARVRSKLGETPLVRLRNPWGRGEWNGPWSERSWEWDSLSDRDKDLLSVRVANDGEFWMSFDDFARVFSHLDLVHIGPDDWMSESCLHSKKPWRAVLARRRWRTGYNAGGGPGCETAGQNPQFHIQIPRSSASKCHVVVSLTQEYDTLPSDDVKKRRRPLAPIGFSVYGVPSSVHRLTKEVIANTKPLDVTAYTCTRETATFFTLPPGDYIVVPQTATPNRDAKFLFRVLTDEQSNIWEVNEDNMVFRPVSSDSLEDSIRYPDSRLILAKLVAKYPPDVDSAILLKILKAHWKGGKQVFHSDKPSLELCKSLIMLRDYSISGRISLFEIPAILLTLHSWRLAFLKYDRGHTNKTSSYNTRPILYEAGVTVSNKVLECLILRFTKSCVLTVESFLIAMVRLHLAHERYHSIDTKMKTNPISLEEMILMTIYS</sequence>
<comment type="similarity">
    <text evidence="1">Belongs to the peptidase C2 family.</text>
</comment>
<dbReference type="Gene3D" id="2.60.120.380">
    <property type="match status" value="1"/>
</dbReference>
<dbReference type="EMBL" id="VIIS01000503">
    <property type="protein sequence ID" value="KAF0308250.1"/>
    <property type="molecule type" value="Genomic_DNA"/>
</dbReference>
<feature type="active site" evidence="2">
    <location>
        <position position="297"/>
    </location>
</feature>
<dbReference type="InterPro" id="IPR001300">
    <property type="entry name" value="Peptidase_C2_calpain_cat"/>
</dbReference>
<evidence type="ECO:0000313" key="7">
    <source>
        <dbReference type="Proteomes" id="UP000440578"/>
    </source>
</evidence>
<dbReference type="AlphaFoldDB" id="A0A6A4WX49"/>
<comment type="caution">
    <text evidence="3">Lacks conserved residue(s) required for the propagation of feature annotation.</text>
</comment>
<evidence type="ECO:0000256" key="1">
    <source>
        <dbReference type="ARBA" id="ARBA00007623"/>
    </source>
</evidence>
<gene>
    <name evidence="6" type="primary">CAPN11_1</name>
    <name evidence="6" type="ORF">FJT64_002175</name>
</gene>
<dbReference type="SMART" id="SM00230">
    <property type="entry name" value="CysPc"/>
    <property type="match status" value="1"/>
</dbReference>
<reference evidence="6 7" key="1">
    <citation type="submission" date="2019-07" db="EMBL/GenBank/DDBJ databases">
        <title>Draft genome assembly of a fouling barnacle, Amphibalanus amphitrite (Darwin, 1854): The first reference genome for Thecostraca.</title>
        <authorList>
            <person name="Kim W."/>
        </authorList>
    </citation>
    <scope>NUCLEOTIDE SEQUENCE [LARGE SCALE GENOMIC DNA]</scope>
    <source>
        <strain evidence="6">SNU_AA5</strain>
        <tissue evidence="6">Soma without cirri and trophi</tissue>
    </source>
</reference>
<dbReference type="PANTHER" id="PTHR10183:SF424">
    <property type="entry name" value="CALPAIN-B-LIKE PROTEIN"/>
    <property type="match status" value="1"/>
</dbReference>
<dbReference type="InterPro" id="IPR022684">
    <property type="entry name" value="Calpain_cysteine_protease"/>
</dbReference>
<dbReference type="PRINTS" id="PR00704">
    <property type="entry name" value="CALPAIN"/>
</dbReference>
<dbReference type="PANTHER" id="PTHR10183">
    <property type="entry name" value="CALPAIN"/>
    <property type="match status" value="1"/>
</dbReference>
<dbReference type="Pfam" id="PF00648">
    <property type="entry name" value="Peptidase_C2"/>
    <property type="match status" value="1"/>
</dbReference>
<feature type="region of interest" description="Disordered" evidence="4">
    <location>
        <begin position="1"/>
        <end position="20"/>
    </location>
</feature>
<dbReference type="InterPro" id="IPR022682">
    <property type="entry name" value="Calpain_domain_III"/>
</dbReference>
<dbReference type="Gene3D" id="1.10.238.10">
    <property type="entry name" value="EF-hand"/>
    <property type="match status" value="1"/>
</dbReference>
<dbReference type="FunFam" id="3.90.70.10:FF:000114">
    <property type="entry name" value="Calpain a"/>
    <property type="match status" value="1"/>
</dbReference>
<dbReference type="SUPFAM" id="SSF47473">
    <property type="entry name" value="EF-hand"/>
    <property type="match status" value="1"/>
</dbReference>